<evidence type="ECO:0000313" key="14">
    <source>
        <dbReference type="Proteomes" id="UP000504603"/>
    </source>
</evidence>
<dbReference type="InterPro" id="IPR017972">
    <property type="entry name" value="Cyt_P450_CS"/>
</dbReference>
<dbReference type="InterPro" id="IPR036396">
    <property type="entry name" value="Cyt_P450_sf"/>
</dbReference>
<dbReference type="InterPro" id="IPR050665">
    <property type="entry name" value="Cytochrome_P450_Monooxygen"/>
</dbReference>
<dbReference type="Gene3D" id="1.10.630.10">
    <property type="entry name" value="Cytochrome P450"/>
    <property type="match status" value="1"/>
</dbReference>
<keyword evidence="6 13" id="KW-1133">Transmembrane helix</keyword>
<dbReference type="CDD" id="cd20642">
    <property type="entry name" value="CYP72"/>
    <property type="match status" value="1"/>
</dbReference>
<keyword evidence="7 12" id="KW-0560">Oxidoreductase</keyword>
<dbReference type="RefSeq" id="XP_022140103.1">
    <property type="nucleotide sequence ID" value="XM_022284411.1"/>
</dbReference>
<dbReference type="PANTHER" id="PTHR24282:SF255">
    <property type="entry name" value="CYTOCHROME P450 72A11-RELATED"/>
    <property type="match status" value="1"/>
</dbReference>
<feature type="transmembrane region" description="Helical" evidence="13">
    <location>
        <begin position="6"/>
        <end position="27"/>
    </location>
</feature>
<comment type="cofactor">
    <cofactor evidence="11">
        <name>heme</name>
        <dbReference type="ChEBI" id="CHEBI:30413"/>
    </cofactor>
</comment>
<dbReference type="GO" id="GO:0004497">
    <property type="term" value="F:monooxygenase activity"/>
    <property type="evidence" value="ECO:0007669"/>
    <property type="project" value="UniProtKB-KW"/>
</dbReference>
<dbReference type="FunFam" id="1.10.630.10:FF:000029">
    <property type="entry name" value="Cytochrome P450 734A1"/>
    <property type="match status" value="1"/>
</dbReference>
<evidence type="ECO:0000256" key="8">
    <source>
        <dbReference type="ARBA" id="ARBA00023004"/>
    </source>
</evidence>
<evidence type="ECO:0000256" key="1">
    <source>
        <dbReference type="ARBA" id="ARBA00004167"/>
    </source>
</evidence>
<keyword evidence="14" id="KW-1185">Reference proteome</keyword>
<dbReference type="PANTHER" id="PTHR24282">
    <property type="entry name" value="CYTOCHROME P450 FAMILY MEMBER"/>
    <property type="match status" value="1"/>
</dbReference>
<dbReference type="GO" id="GO:0005506">
    <property type="term" value="F:iron ion binding"/>
    <property type="evidence" value="ECO:0007669"/>
    <property type="project" value="InterPro"/>
</dbReference>
<dbReference type="GO" id="GO:0016705">
    <property type="term" value="F:oxidoreductase activity, acting on paired donors, with incorporation or reduction of molecular oxygen"/>
    <property type="evidence" value="ECO:0007669"/>
    <property type="project" value="InterPro"/>
</dbReference>
<dbReference type="GeneID" id="111010835"/>
<sequence length="520" mass="60044">METWVAATISIWIIVGVWLLVWGWRVVDWIWVRPKKLEKYLRDQGLAGNSYRILVGDWKDMSAMQKQAMSKPMNFSNDIAPRIVPFLHRTIQIYGKNSFTWNGPIPSVLTMEPEQVKTAFMQVDDFRKPKMDHLIKLIADGLVNHEGPKWEKHRKIINPAFHLEKLKDMVPAFYQCCDEMVNKWERMVSKEGQCELDVIPYLQTMTVDAISRTTFGSSYEKGKKIFELQKQLNFSVIKYLSMMTNPIWRFLPTKSKNKMKKMGKEIKSLILGIINERQKAMEAGEAAYSDLLGILMESNLNEIRQHGNNKNVGMSIEDVIEECKLFYLAGQETTATLLIWTMILLSSYSEWQERARAEVREVFDNRKPDYNGLSRLKIVTMILNEVLRLYPPVSVLDRVVEKEMKLGNLSLPAGVILRLPIIFIHHDRELWGEDALEFNPQRFFDGVSKATKNQTIFIPFGLGPRTCLGQNFAMIEAKMALSTILQQFSFQLSPSYTHAPFVTITTQPQHGAHIILHKLN</sequence>
<evidence type="ECO:0000256" key="12">
    <source>
        <dbReference type="RuleBase" id="RU000461"/>
    </source>
</evidence>
<dbReference type="PROSITE" id="PS00086">
    <property type="entry name" value="CYTOCHROME_P450"/>
    <property type="match status" value="1"/>
</dbReference>
<evidence type="ECO:0000256" key="5">
    <source>
        <dbReference type="ARBA" id="ARBA00022723"/>
    </source>
</evidence>
<evidence type="ECO:0000256" key="6">
    <source>
        <dbReference type="ARBA" id="ARBA00022989"/>
    </source>
</evidence>
<dbReference type="PRINTS" id="PR00463">
    <property type="entry name" value="EP450I"/>
</dbReference>
<evidence type="ECO:0000256" key="2">
    <source>
        <dbReference type="ARBA" id="ARBA00010617"/>
    </source>
</evidence>
<evidence type="ECO:0000256" key="10">
    <source>
        <dbReference type="ARBA" id="ARBA00023136"/>
    </source>
</evidence>
<dbReference type="InterPro" id="IPR001128">
    <property type="entry name" value="Cyt_P450"/>
</dbReference>
<name>A0A6J1CH88_MOMCH</name>
<organism evidence="14 15">
    <name type="scientific">Momordica charantia</name>
    <name type="common">Bitter gourd</name>
    <name type="synonym">Balsam pear</name>
    <dbReference type="NCBI Taxonomy" id="3673"/>
    <lineage>
        <taxon>Eukaryota</taxon>
        <taxon>Viridiplantae</taxon>
        <taxon>Streptophyta</taxon>
        <taxon>Embryophyta</taxon>
        <taxon>Tracheophyta</taxon>
        <taxon>Spermatophyta</taxon>
        <taxon>Magnoliopsida</taxon>
        <taxon>eudicotyledons</taxon>
        <taxon>Gunneridae</taxon>
        <taxon>Pentapetalae</taxon>
        <taxon>rosids</taxon>
        <taxon>fabids</taxon>
        <taxon>Cucurbitales</taxon>
        <taxon>Cucurbitaceae</taxon>
        <taxon>Momordiceae</taxon>
        <taxon>Momordica</taxon>
    </lineage>
</organism>
<dbReference type="KEGG" id="mcha:111010835"/>
<reference evidence="15" key="1">
    <citation type="submission" date="2025-08" db="UniProtKB">
        <authorList>
            <consortium name="RefSeq"/>
        </authorList>
    </citation>
    <scope>IDENTIFICATION</scope>
    <source>
        <strain evidence="15">OHB3-1</strain>
    </source>
</reference>
<evidence type="ECO:0000256" key="11">
    <source>
        <dbReference type="PIRSR" id="PIRSR602401-1"/>
    </source>
</evidence>
<dbReference type="Pfam" id="PF00067">
    <property type="entry name" value="p450"/>
    <property type="match status" value="1"/>
</dbReference>
<dbReference type="Proteomes" id="UP000504603">
    <property type="component" value="Unplaced"/>
</dbReference>
<proteinExistence type="inferred from homology"/>
<evidence type="ECO:0000256" key="9">
    <source>
        <dbReference type="ARBA" id="ARBA00023033"/>
    </source>
</evidence>
<evidence type="ECO:0000256" key="13">
    <source>
        <dbReference type="SAM" id="Phobius"/>
    </source>
</evidence>
<keyword evidence="4 13" id="KW-0812">Transmembrane</keyword>
<keyword evidence="3 11" id="KW-0349">Heme</keyword>
<dbReference type="GO" id="GO:0016020">
    <property type="term" value="C:membrane"/>
    <property type="evidence" value="ECO:0007669"/>
    <property type="project" value="UniProtKB-SubCell"/>
</dbReference>
<accession>A0A6J1CH88</accession>
<keyword evidence="8 11" id="KW-0408">Iron</keyword>
<keyword evidence="9 12" id="KW-0503">Monooxygenase</keyword>
<evidence type="ECO:0000313" key="15">
    <source>
        <dbReference type="RefSeq" id="XP_022140103.1"/>
    </source>
</evidence>
<comment type="similarity">
    <text evidence="2 12">Belongs to the cytochrome P450 family.</text>
</comment>
<feature type="binding site" description="axial binding residue" evidence="11">
    <location>
        <position position="467"/>
    </location>
    <ligand>
        <name>heme</name>
        <dbReference type="ChEBI" id="CHEBI:30413"/>
    </ligand>
    <ligandPart>
        <name>Fe</name>
        <dbReference type="ChEBI" id="CHEBI:18248"/>
    </ligandPart>
</feature>
<gene>
    <name evidence="15" type="primary">LOC111010835</name>
</gene>
<dbReference type="PRINTS" id="PR00385">
    <property type="entry name" value="P450"/>
</dbReference>
<dbReference type="SUPFAM" id="SSF48264">
    <property type="entry name" value="Cytochrome P450"/>
    <property type="match status" value="1"/>
</dbReference>
<keyword evidence="5 11" id="KW-0479">Metal-binding</keyword>
<keyword evidence="10 13" id="KW-0472">Membrane</keyword>
<evidence type="ECO:0000256" key="3">
    <source>
        <dbReference type="ARBA" id="ARBA00022617"/>
    </source>
</evidence>
<dbReference type="AlphaFoldDB" id="A0A6J1CH88"/>
<evidence type="ECO:0000256" key="4">
    <source>
        <dbReference type="ARBA" id="ARBA00022692"/>
    </source>
</evidence>
<evidence type="ECO:0000256" key="7">
    <source>
        <dbReference type="ARBA" id="ARBA00023002"/>
    </source>
</evidence>
<protein>
    <submittedName>
        <fullName evidence="15">Cytochrome P450 CYP72A219-like</fullName>
    </submittedName>
</protein>
<dbReference type="OrthoDB" id="1470350at2759"/>
<comment type="subcellular location">
    <subcellularLocation>
        <location evidence="1">Membrane</location>
        <topology evidence="1">Single-pass membrane protein</topology>
    </subcellularLocation>
</comment>
<dbReference type="GO" id="GO:0020037">
    <property type="term" value="F:heme binding"/>
    <property type="evidence" value="ECO:0007669"/>
    <property type="project" value="InterPro"/>
</dbReference>
<dbReference type="InterPro" id="IPR002401">
    <property type="entry name" value="Cyt_P450_E_grp-I"/>
</dbReference>